<keyword evidence="4" id="KW-0234">DNA repair</keyword>
<keyword evidence="3" id="KW-0227">DNA damage</keyword>
<accession>V4A6J2</accession>
<dbReference type="OMA" id="MMHRNVD"/>
<reference evidence="6 7" key="1">
    <citation type="journal article" date="2013" name="Nature">
        <title>Insights into bilaterian evolution from three spiralian genomes.</title>
        <authorList>
            <person name="Simakov O."/>
            <person name="Marletaz F."/>
            <person name="Cho S.J."/>
            <person name="Edsinger-Gonzales E."/>
            <person name="Havlak P."/>
            <person name="Hellsten U."/>
            <person name="Kuo D.H."/>
            <person name="Larsson T."/>
            <person name="Lv J."/>
            <person name="Arendt D."/>
            <person name="Savage R."/>
            <person name="Osoegawa K."/>
            <person name="de Jong P."/>
            <person name="Grimwood J."/>
            <person name="Chapman J.A."/>
            <person name="Shapiro H."/>
            <person name="Aerts A."/>
            <person name="Otillar R.P."/>
            <person name="Terry A.Y."/>
            <person name="Boore J.L."/>
            <person name="Grigoriev I.V."/>
            <person name="Lindberg D.R."/>
            <person name="Seaver E.C."/>
            <person name="Weisblat D.A."/>
            <person name="Putnam N.H."/>
            <person name="Rokhsar D.S."/>
        </authorList>
    </citation>
    <scope>NUCLEOTIDE SEQUENCE [LARGE SCALE GENOMIC DNA]</scope>
</reference>
<dbReference type="HOGENOM" id="CLU_1827501_0_0_1"/>
<dbReference type="EMBL" id="KB202094">
    <property type="protein sequence ID" value="ESO92327.1"/>
    <property type="molecule type" value="Genomic_DNA"/>
</dbReference>
<evidence type="ECO:0000256" key="5">
    <source>
        <dbReference type="ARBA" id="ARBA00023242"/>
    </source>
</evidence>
<evidence type="ECO:0000313" key="6">
    <source>
        <dbReference type="EMBL" id="ESO92327.1"/>
    </source>
</evidence>
<dbReference type="KEGG" id="lgi:LOTGIDRAFT_162631"/>
<dbReference type="AlphaFoldDB" id="V4A6J2"/>
<keyword evidence="5" id="KW-0539">Nucleus</keyword>
<dbReference type="CTD" id="20239088"/>
<evidence type="ECO:0000256" key="3">
    <source>
        <dbReference type="ARBA" id="ARBA00022763"/>
    </source>
</evidence>
<sequence>MYQEKDKVDIPTVDDIILPPPYIVRILFLYGRSNCLLKLSNLESQRILESSPYVFFDSLYIHEPLAEDNSCEEIFHSLCNLDKKGQSYIFEVSKNQTKLYVYMAQLLAHPLQRVSQQSTAYKLRPLTPDLVEKAVANLPAT</sequence>
<dbReference type="STRING" id="225164.V4A6J2"/>
<evidence type="ECO:0000313" key="7">
    <source>
        <dbReference type="Proteomes" id="UP000030746"/>
    </source>
</evidence>
<comment type="subcellular location">
    <subcellularLocation>
        <location evidence="1">Nucleus</location>
    </subcellularLocation>
</comment>
<keyword evidence="7" id="KW-1185">Reference proteome</keyword>
<dbReference type="PANTHER" id="PTHR15660">
    <property type="entry name" value="BRISC AND BRCA1-A COMPLEX MEMBER 1"/>
    <property type="match status" value="1"/>
</dbReference>
<dbReference type="GO" id="GO:0070552">
    <property type="term" value="C:BRISC complex"/>
    <property type="evidence" value="ECO:0007669"/>
    <property type="project" value="InterPro"/>
</dbReference>
<gene>
    <name evidence="6" type="ORF">LOTGIDRAFT_162631</name>
</gene>
<proteinExistence type="predicted"/>
<name>V4A6J2_LOTGI</name>
<organism evidence="6 7">
    <name type="scientific">Lottia gigantea</name>
    <name type="common">Giant owl limpet</name>
    <dbReference type="NCBI Taxonomy" id="225164"/>
    <lineage>
        <taxon>Eukaryota</taxon>
        <taxon>Metazoa</taxon>
        <taxon>Spiralia</taxon>
        <taxon>Lophotrochozoa</taxon>
        <taxon>Mollusca</taxon>
        <taxon>Gastropoda</taxon>
        <taxon>Patellogastropoda</taxon>
        <taxon>Lottioidea</taxon>
        <taxon>Lottiidae</taxon>
        <taxon>Lottia</taxon>
    </lineage>
</organism>
<keyword evidence="2" id="KW-0963">Cytoplasm</keyword>
<dbReference type="GO" id="GO:0016604">
    <property type="term" value="C:nuclear body"/>
    <property type="evidence" value="ECO:0007669"/>
    <property type="project" value="TreeGrafter"/>
</dbReference>
<evidence type="ECO:0000256" key="1">
    <source>
        <dbReference type="ARBA" id="ARBA00004123"/>
    </source>
</evidence>
<dbReference type="GO" id="GO:0045739">
    <property type="term" value="P:positive regulation of DNA repair"/>
    <property type="evidence" value="ECO:0007669"/>
    <property type="project" value="InterPro"/>
</dbReference>
<dbReference type="RefSeq" id="XP_009056892.1">
    <property type="nucleotide sequence ID" value="XM_009058644.1"/>
</dbReference>
<dbReference type="GO" id="GO:0006302">
    <property type="term" value="P:double-strand break repair"/>
    <property type="evidence" value="ECO:0007669"/>
    <property type="project" value="TreeGrafter"/>
</dbReference>
<dbReference type="Proteomes" id="UP000030746">
    <property type="component" value="Unassembled WGS sequence"/>
</dbReference>
<dbReference type="CDD" id="cd21502">
    <property type="entry name" value="vWA_BABAM1"/>
    <property type="match status" value="1"/>
</dbReference>
<dbReference type="PANTHER" id="PTHR15660:SF1">
    <property type="entry name" value="BRISC AND BRCA1-A COMPLEX MEMBER 1"/>
    <property type="match status" value="1"/>
</dbReference>
<evidence type="ECO:0000256" key="4">
    <source>
        <dbReference type="ARBA" id="ARBA00023204"/>
    </source>
</evidence>
<dbReference type="InterPro" id="IPR026126">
    <property type="entry name" value="BABAM1"/>
</dbReference>
<protein>
    <submittedName>
        <fullName evidence="6">Uncharacterized protein</fullName>
    </submittedName>
</protein>
<dbReference type="GO" id="GO:0070531">
    <property type="term" value="C:BRCA1-A complex"/>
    <property type="evidence" value="ECO:0007669"/>
    <property type="project" value="InterPro"/>
</dbReference>
<dbReference type="GO" id="GO:0007095">
    <property type="term" value="P:mitotic G2 DNA damage checkpoint signaling"/>
    <property type="evidence" value="ECO:0007669"/>
    <property type="project" value="TreeGrafter"/>
</dbReference>
<dbReference type="GeneID" id="20239088"/>
<evidence type="ECO:0000256" key="2">
    <source>
        <dbReference type="ARBA" id="ARBA00022490"/>
    </source>
</evidence>
<dbReference type="OrthoDB" id="547311at2759"/>